<dbReference type="InterPro" id="IPR011032">
    <property type="entry name" value="GroES-like_sf"/>
</dbReference>
<dbReference type="SUPFAM" id="SSF50129">
    <property type="entry name" value="GroES-like"/>
    <property type="match status" value="1"/>
</dbReference>
<proteinExistence type="predicted"/>
<protein>
    <recommendedName>
        <fullName evidence="3">Alcohol dehydrogenase N-terminal domain-containing protein</fullName>
    </recommendedName>
</protein>
<evidence type="ECO:0008006" key="3">
    <source>
        <dbReference type="Google" id="ProtNLM"/>
    </source>
</evidence>
<dbReference type="Proteomes" id="UP000637628">
    <property type="component" value="Unassembled WGS sequence"/>
</dbReference>
<gene>
    <name evidence="1" type="ORF">Adu01nite_13380</name>
</gene>
<name>A0ABQ3YQW8_9ACTN</name>
<reference evidence="1 2" key="1">
    <citation type="submission" date="2021-01" db="EMBL/GenBank/DDBJ databases">
        <title>Whole genome shotgun sequence of Actinoplanes durhamensis NBRC 14914.</title>
        <authorList>
            <person name="Komaki H."/>
            <person name="Tamura T."/>
        </authorList>
    </citation>
    <scope>NUCLEOTIDE SEQUENCE [LARGE SCALE GENOMIC DNA]</scope>
    <source>
        <strain evidence="1 2">NBRC 14914</strain>
    </source>
</reference>
<dbReference type="Gene3D" id="3.90.180.10">
    <property type="entry name" value="Medium-chain alcohol dehydrogenases, catalytic domain"/>
    <property type="match status" value="1"/>
</dbReference>
<sequence>MPAPIGGEIAGEVIAIGLGPGPAPEFELGERVTGLSFTGSYAEVVTVPAGLVRRWHGRRP</sequence>
<keyword evidence="2" id="KW-1185">Reference proteome</keyword>
<accession>A0ABQ3YQW8</accession>
<comment type="caution">
    <text evidence="1">The sequence shown here is derived from an EMBL/GenBank/DDBJ whole genome shotgun (WGS) entry which is preliminary data.</text>
</comment>
<evidence type="ECO:0000313" key="2">
    <source>
        <dbReference type="Proteomes" id="UP000637628"/>
    </source>
</evidence>
<organism evidence="1 2">
    <name type="scientific">Paractinoplanes durhamensis</name>
    <dbReference type="NCBI Taxonomy" id="113563"/>
    <lineage>
        <taxon>Bacteria</taxon>
        <taxon>Bacillati</taxon>
        <taxon>Actinomycetota</taxon>
        <taxon>Actinomycetes</taxon>
        <taxon>Micromonosporales</taxon>
        <taxon>Micromonosporaceae</taxon>
        <taxon>Paractinoplanes</taxon>
    </lineage>
</organism>
<dbReference type="RefSeq" id="WP_203725628.1">
    <property type="nucleotide sequence ID" value="NZ_BAAATX010000015.1"/>
</dbReference>
<evidence type="ECO:0000313" key="1">
    <source>
        <dbReference type="EMBL" id="GID99987.1"/>
    </source>
</evidence>
<dbReference type="EMBL" id="BOML01000012">
    <property type="protein sequence ID" value="GID99987.1"/>
    <property type="molecule type" value="Genomic_DNA"/>
</dbReference>